<comment type="catalytic activity">
    <reaction evidence="12">
        <text>L-seryl-[protein] + ATP = O-phospho-L-seryl-[protein] + ADP + H(+)</text>
        <dbReference type="Rhea" id="RHEA:17989"/>
        <dbReference type="Rhea" id="RHEA-COMP:9863"/>
        <dbReference type="Rhea" id="RHEA-COMP:11604"/>
        <dbReference type="ChEBI" id="CHEBI:15378"/>
        <dbReference type="ChEBI" id="CHEBI:29999"/>
        <dbReference type="ChEBI" id="CHEBI:30616"/>
        <dbReference type="ChEBI" id="CHEBI:83421"/>
        <dbReference type="ChEBI" id="CHEBI:456216"/>
        <dbReference type="EC" id="2.7.11.1"/>
    </reaction>
</comment>
<name>A0A2P5CB59_TREOI</name>
<dbReference type="SUPFAM" id="SSF52058">
    <property type="entry name" value="L domain-like"/>
    <property type="match status" value="1"/>
</dbReference>
<keyword evidence="17" id="KW-1185">Reference proteome</keyword>
<feature type="transmembrane region" description="Helical" evidence="14">
    <location>
        <begin position="337"/>
        <end position="360"/>
    </location>
</feature>
<dbReference type="Pfam" id="PF00560">
    <property type="entry name" value="LRR_1"/>
    <property type="match status" value="1"/>
</dbReference>
<evidence type="ECO:0000313" key="17">
    <source>
        <dbReference type="Proteomes" id="UP000237000"/>
    </source>
</evidence>
<dbReference type="InterPro" id="IPR032675">
    <property type="entry name" value="LRR_dom_sf"/>
</dbReference>
<feature type="region of interest" description="Disordered" evidence="13">
    <location>
        <begin position="525"/>
        <end position="547"/>
    </location>
</feature>
<evidence type="ECO:0000259" key="15">
    <source>
        <dbReference type="Pfam" id="PF11721"/>
    </source>
</evidence>
<keyword evidence="14" id="KW-0812">Transmembrane</keyword>
<dbReference type="EMBL" id="JXTC01000388">
    <property type="protein sequence ID" value="PON58300.1"/>
    <property type="molecule type" value="Genomic_DNA"/>
</dbReference>
<evidence type="ECO:0000256" key="8">
    <source>
        <dbReference type="ARBA" id="ARBA00022840"/>
    </source>
</evidence>
<keyword evidence="8" id="KW-0067">ATP-binding</keyword>
<dbReference type="Pfam" id="PF11721">
    <property type="entry name" value="Malectin"/>
    <property type="match status" value="1"/>
</dbReference>
<keyword evidence="5" id="KW-0808">Transferase</keyword>
<evidence type="ECO:0000256" key="4">
    <source>
        <dbReference type="ARBA" id="ARBA00022553"/>
    </source>
</evidence>
<keyword evidence="3" id="KW-0418">Kinase</keyword>
<dbReference type="InterPro" id="IPR021720">
    <property type="entry name" value="Malectin_dom"/>
</dbReference>
<evidence type="ECO:0000313" key="16">
    <source>
        <dbReference type="EMBL" id="PON58300.1"/>
    </source>
</evidence>
<sequence>MKSLTVLVLRNNNITGSIPSNIGEYHELTQLDLSFNKINGQIPESLFNMSSLSLLFLGNNSLSGMLPQQKSTSLLVIDVSYNNLTGTLPPWIGQENLQLNLVGGNYFKIKSSESRFLPSGLNCLQQDFPCNRGKGIYYNFGINCGGPEMRPSNGILYERDNETLGPATYYVTSTKRWAVSNVGSFTGNSEPQYTSELAIFQTSRLSASSLRYYGLGLENGVYNIDLQFAETAFLQSASWKSNGRRIFDIYIQGKLVYKDFDVRKEAGGVFPQSVQKPFKVQVSENYIEIHLFWAGKGTCCIPIQGTYGPSISAISASPDFIPTVSNKPPTEKKRTDLIVGISVGVGVLSILSVLGIFYNFQRRKKSQTNNDEAEKKNIDLFCLRKRKDMGTLDDGRVVAIKQLSVTSHQGKNQFVAEIATISAVQHRNLAWNLHQQKHEVELVDSGLSSEFDEEEVKRVVEVALLCTQRSPSFRPPMSRVVAMLLGDVEVNKEISRPGYFAHSNFNDVSSTASDIASSVTGTTNHYYSQTSTKSPTSPTRPMLLQGL</sequence>
<dbReference type="InterPro" id="IPR051824">
    <property type="entry name" value="LRR_Rcpt-Like_S/T_Kinase"/>
</dbReference>
<evidence type="ECO:0000256" key="13">
    <source>
        <dbReference type="SAM" id="MobiDB-lite"/>
    </source>
</evidence>
<keyword evidence="14" id="KW-1133">Transmembrane helix</keyword>
<dbReference type="STRING" id="63057.A0A2P5CB59"/>
<evidence type="ECO:0000256" key="5">
    <source>
        <dbReference type="ARBA" id="ARBA00022679"/>
    </source>
</evidence>
<dbReference type="GO" id="GO:0005886">
    <property type="term" value="C:plasma membrane"/>
    <property type="evidence" value="ECO:0007669"/>
    <property type="project" value="TreeGrafter"/>
</dbReference>
<proteinExistence type="predicted"/>
<dbReference type="InterPro" id="IPR001611">
    <property type="entry name" value="Leu-rich_rpt"/>
</dbReference>
<keyword evidence="9" id="KW-0675">Receptor</keyword>
<evidence type="ECO:0000256" key="11">
    <source>
        <dbReference type="ARBA" id="ARBA00047899"/>
    </source>
</evidence>
<keyword evidence="6" id="KW-0732">Signal</keyword>
<dbReference type="Gene3D" id="2.60.120.430">
    <property type="entry name" value="Galactose-binding lectin"/>
    <property type="match status" value="1"/>
</dbReference>
<dbReference type="OrthoDB" id="663146at2759"/>
<evidence type="ECO:0000256" key="3">
    <source>
        <dbReference type="ARBA" id="ARBA00022527"/>
    </source>
</evidence>
<evidence type="ECO:0000256" key="9">
    <source>
        <dbReference type="ARBA" id="ARBA00023170"/>
    </source>
</evidence>
<comment type="subcellular location">
    <subcellularLocation>
        <location evidence="1">Membrane</location>
        <topology evidence="1">Single-pass type I membrane protein</topology>
    </subcellularLocation>
</comment>
<reference evidence="17" key="1">
    <citation type="submission" date="2016-06" db="EMBL/GenBank/DDBJ databases">
        <title>Parallel loss of symbiosis genes in relatives of nitrogen-fixing non-legume Parasponia.</title>
        <authorList>
            <person name="Van Velzen R."/>
            <person name="Holmer R."/>
            <person name="Bu F."/>
            <person name="Rutten L."/>
            <person name="Van Zeijl A."/>
            <person name="Liu W."/>
            <person name="Santuari L."/>
            <person name="Cao Q."/>
            <person name="Sharma T."/>
            <person name="Shen D."/>
            <person name="Roswanjaya Y."/>
            <person name="Wardhani T."/>
            <person name="Kalhor M.S."/>
            <person name="Jansen J."/>
            <person name="Van den Hoogen J."/>
            <person name="Gungor B."/>
            <person name="Hartog M."/>
            <person name="Hontelez J."/>
            <person name="Verver J."/>
            <person name="Yang W.-C."/>
            <person name="Schijlen E."/>
            <person name="Repin R."/>
            <person name="Schilthuizen M."/>
            <person name="Schranz E."/>
            <person name="Heidstra R."/>
            <person name="Miyata K."/>
            <person name="Fedorova E."/>
            <person name="Kohlen W."/>
            <person name="Bisseling T."/>
            <person name="Smit S."/>
            <person name="Geurts R."/>
        </authorList>
    </citation>
    <scope>NUCLEOTIDE SEQUENCE [LARGE SCALE GENOMIC DNA]</scope>
    <source>
        <strain evidence="17">cv. RG33-2</strain>
    </source>
</reference>
<dbReference type="PANTHER" id="PTHR48006">
    <property type="entry name" value="LEUCINE-RICH REPEAT-CONTAINING PROTEIN DDB_G0281931-RELATED"/>
    <property type="match status" value="1"/>
</dbReference>
<dbReference type="PANTHER" id="PTHR48006:SF62">
    <property type="entry name" value="LEUCINE-RICH REPEAT TRANSMEMBRANE PROTEIN KINASE"/>
    <property type="match status" value="1"/>
</dbReference>
<keyword evidence="3" id="KW-0723">Serine/threonine-protein kinase</keyword>
<dbReference type="GO" id="GO:0005524">
    <property type="term" value="F:ATP binding"/>
    <property type="evidence" value="ECO:0007669"/>
    <property type="project" value="UniProtKB-KW"/>
</dbReference>
<dbReference type="GO" id="GO:0004674">
    <property type="term" value="F:protein serine/threonine kinase activity"/>
    <property type="evidence" value="ECO:0007669"/>
    <property type="project" value="UniProtKB-KW"/>
</dbReference>
<organism evidence="16 17">
    <name type="scientific">Trema orientale</name>
    <name type="common">Charcoal tree</name>
    <name type="synonym">Celtis orientalis</name>
    <dbReference type="NCBI Taxonomy" id="63057"/>
    <lineage>
        <taxon>Eukaryota</taxon>
        <taxon>Viridiplantae</taxon>
        <taxon>Streptophyta</taxon>
        <taxon>Embryophyta</taxon>
        <taxon>Tracheophyta</taxon>
        <taxon>Spermatophyta</taxon>
        <taxon>Magnoliopsida</taxon>
        <taxon>eudicotyledons</taxon>
        <taxon>Gunneridae</taxon>
        <taxon>Pentapetalae</taxon>
        <taxon>rosids</taxon>
        <taxon>fabids</taxon>
        <taxon>Rosales</taxon>
        <taxon>Cannabaceae</taxon>
        <taxon>Trema</taxon>
    </lineage>
</organism>
<keyword evidence="4" id="KW-0597">Phosphoprotein</keyword>
<dbReference type="Pfam" id="PF13855">
    <property type="entry name" value="LRR_8"/>
    <property type="match status" value="1"/>
</dbReference>
<dbReference type="EC" id="2.7.11.1" evidence="2"/>
<feature type="compositionally biased region" description="Low complexity" evidence="13">
    <location>
        <begin position="528"/>
        <end position="541"/>
    </location>
</feature>
<evidence type="ECO:0000256" key="14">
    <source>
        <dbReference type="SAM" id="Phobius"/>
    </source>
</evidence>
<comment type="caution">
    <text evidence="16">The sequence shown here is derived from an EMBL/GenBank/DDBJ whole genome shotgun (WGS) entry which is preliminary data.</text>
</comment>
<gene>
    <name evidence="16" type="ORF">TorRG33x02_291720</name>
</gene>
<keyword evidence="7" id="KW-0547">Nucleotide-binding</keyword>
<dbReference type="Gene3D" id="3.30.200.20">
    <property type="entry name" value="Phosphorylase Kinase, domain 1"/>
    <property type="match status" value="1"/>
</dbReference>
<evidence type="ECO:0000256" key="10">
    <source>
        <dbReference type="ARBA" id="ARBA00023180"/>
    </source>
</evidence>
<accession>A0A2P5CB59</accession>
<evidence type="ECO:0000256" key="12">
    <source>
        <dbReference type="ARBA" id="ARBA00048679"/>
    </source>
</evidence>
<dbReference type="FunFam" id="3.80.10.10:FF:000298">
    <property type="entry name" value="Putative LRR receptor-like serine/threonine-protein kinase"/>
    <property type="match status" value="1"/>
</dbReference>
<dbReference type="FunFam" id="2.60.120.430:FF:000002">
    <property type="entry name" value="Leucine-rich repeat receptor-like protein kinase"/>
    <property type="match status" value="1"/>
</dbReference>
<keyword evidence="14" id="KW-0472">Membrane</keyword>
<dbReference type="AlphaFoldDB" id="A0A2P5CB59"/>
<feature type="domain" description="Malectin" evidence="15">
    <location>
        <begin position="140"/>
        <end position="314"/>
    </location>
</feature>
<evidence type="ECO:0000256" key="2">
    <source>
        <dbReference type="ARBA" id="ARBA00012513"/>
    </source>
</evidence>
<keyword evidence="10" id="KW-0325">Glycoprotein</keyword>
<evidence type="ECO:0000256" key="6">
    <source>
        <dbReference type="ARBA" id="ARBA00022729"/>
    </source>
</evidence>
<comment type="catalytic activity">
    <reaction evidence="11">
        <text>L-threonyl-[protein] + ATP = O-phospho-L-threonyl-[protein] + ADP + H(+)</text>
        <dbReference type="Rhea" id="RHEA:46608"/>
        <dbReference type="Rhea" id="RHEA-COMP:11060"/>
        <dbReference type="Rhea" id="RHEA-COMP:11605"/>
        <dbReference type="ChEBI" id="CHEBI:15378"/>
        <dbReference type="ChEBI" id="CHEBI:30013"/>
        <dbReference type="ChEBI" id="CHEBI:30616"/>
        <dbReference type="ChEBI" id="CHEBI:61977"/>
        <dbReference type="ChEBI" id="CHEBI:456216"/>
        <dbReference type="EC" id="2.7.11.1"/>
    </reaction>
</comment>
<evidence type="ECO:0000256" key="7">
    <source>
        <dbReference type="ARBA" id="ARBA00022741"/>
    </source>
</evidence>
<dbReference type="Gene3D" id="3.80.10.10">
    <property type="entry name" value="Ribonuclease Inhibitor"/>
    <property type="match status" value="1"/>
</dbReference>
<protein>
    <recommendedName>
        <fullName evidence="2">non-specific serine/threonine protein kinase</fullName>
        <ecNumber evidence="2">2.7.11.1</ecNumber>
    </recommendedName>
</protein>
<evidence type="ECO:0000256" key="1">
    <source>
        <dbReference type="ARBA" id="ARBA00004479"/>
    </source>
</evidence>
<dbReference type="InParanoid" id="A0A2P5CB59"/>
<dbReference type="Proteomes" id="UP000237000">
    <property type="component" value="Unassembled WGS sequence"/>
</dbReference>